<evidence type="ECO:0000313" key="1">
    <source>
        <dbReference type="EMBL" id="QIX00256.1"/>
    </source>
</evidence>
<dbReference type="SUPFAM" id="SSF54695">
    <property type="entry name" value="POZ domain"/>
    <property type="match status" value="1"/>
</dbReference>
<accession>A0A6H0XZZ2</accession>
<name>A0A6H0XZZ2_9PEZI</name>
<gene>
    <name evidence="1" type="ORF">AMS68_005773</name>
</gene>
<keyword evidence="2" id="KW-1185">Reference proteome</keyword>
<dbReference type="OrthoDB" id="194443at2759"/>
<dbReference type="Gene3D" id="3.30.710.10">
    <property type="entry name" value="Potassium Channel Kv1.1, Chain A"/>
    <property type="match status" value="1"/>
</dbReference>
<dbReference type="Proteomes" id="UP000503462">
    <property type="component" value="Chromosome 4"/>
</dbReference>
<dbReference type="EMBL" id="CP051142">
    <property type="protein sequence ID" value="QIX00256.1"/>
    <property type="molecule type" value="Genomic_DNA"/>
</dbReference>
<protein>
    <recommendedName>
        <fullName evidence="3">BTB domain-containing protein</fullName>
    </recommendedName>
</protein>
<evidence type="ECO:0000313" key="2">
    <source>
        <dbReference type="Proteomes" id="UP000503462"/>
    </source>
</evidence>
<sequence>MATLEVPLVSTPTISPKTSTAALRPRIIPHENSLAPVGHARRASQEDMSSPIAESAVSPCTMLPSGIELPKTKMHNPEIPTLQHDTEEHIAGKSLWGRAKDETVDRHAIALIAVDELDLPHADGKLPIHHHGHHAHLGTQPVKTIYAGPAGNQKLLQVPTELLEAKSRYFRKLFEHDPDMDHMVFEDADPFAMGLWLRWLMTGNLEALDSFHSLTHWYGLYAISVRFDMEELRNHAMDTIRHYYRGHIQTASPFRIEYVYQFAPEQDQLRDFVIASAASRAIITGQVSESMRGIITKGGDIGFDFAQALINYSRDPTTDVRASPDCQWHIHNHTQPCDGGRVGQVDGA</sequence>
<dbReference type="AlphaFoldDB" id="A0A6H0XZZ2"/>
<evidence type="ECO:0008006" key="3">
    <source>
        <dbReference type="Google" id="ProtNLM"/>
    </source>
</evidence>
<dbReference type="InterPro" id="IPR011333">
    <property type="entry name" value="SKP1/BTB/POZ_sf"/>
</dbReference>
<proteinExistence type="predicted"/>
<organism evidence="1 2">
    <name type="scientific">Peltaster fructicola</name>
    <dbReference type="NCBI Taxonomy" id="286661"/>
    <lineage>
        <taxon>Eukaryota</taxon>
        <taxon>Fungi</taxon>
        <taxon>Dikarya</taxon>
        <taxon>Ascomycota</taxon>
        <taxon>Pezizomycotina</taxon>
        <taxon>Dothideomycetes</taxon>
        <taxon>Dothideomycetes incertae sedis</taxon>
        <taxon>Peltaster</taxon>
    </lineage>
</organism>
<reference evidence="1 2" key="1">
    <citation type="journal article" date="2016" name="Sci. Rep.">
        <title>Peltaster fructicola genome reveals evolution from an invasive phytopathogen to an ectophytic parasite.</title>
        <authorList>
            <person name="Xu C."/>
            <person name="Chen H."/>
            <person name="Gleason M.L."/>
            <person name="Xu J.R."/>
            <person name="Liu H."/>
            <person name="Zhang R."/>
            <person name="Sun G."/>
        </authorList>
    </citation>
    <scope>NUCLEOTIDE SEQUENCE [LARGE SCALE GENOMIC DNA]</scope>
    <source>
        <strain evidence="1 2">LNHT1506</strain>
    </source>
</reference>